<dbReference type="KEGG" id="mthe:MSTHC_2124"/>
<dbReference type="EC" id="2.4.1.-" evidence="6"/>
<dbReference type="SUPFAM" id="SSF53448">
    <property type="entry name" value="Nucleotide-diphospho-sugar transferases"/>
    <property type="match status" value="1"/>
</dbReference>
<sequence length="354" mass="40402">MPRRKKSVKSASIVILSYNSREDLEECIPSLMSQTYQDFEIIVVDNASTDGSEEFIRTNYPMIKVVQTGKNLGYPAGNNAGFEVAEGEYIVVVNPDTVADPKWLAELVKPLENDPTIAATTSKVLIYYQKDKINTCANTAHYTGLTFCRGLNKFASELNNYQPVGAVSGCSFAIRSDMLKNINGFDSDFFLYQEDADLSWRIRFAGGKIMYVPESIIYHKFKLSISPQKEFYLERNRYLILLKNFSLKTLLLLLPVLIVTEIVTMGHAVLNGPKYVKSKLLAYFWILQNIKIILTKRHETLSKKIITDGEFFRLLDGKIPFEQVIKNPMLCEMADLVFNSFYISYFNLIKTKFI</sequence>
<evidence type="ECO:0000313" key="6">
    <source>
        <dbReference type="EMBL" id="AKB16442.1"/>
    </source>
</evidence>
<dbReference type="GO" id="GO:0016757">
    <property type="term" value="F:glycosyltransferase activity"/>
    <property type="evidence" value="ECO:0007669"/>
    <property type="project" value="UniProtKB-KW"/>
</dbReference>
<keyword evidence="3 6" id="KW-0808">Transferase</keyword>
<gene>
    <name evidence="6" type="ORF">MSTHC_2124</name>
</gene>
<dbReference type="RefSeq" id="WP_148704542.1">
    <property type="nucleotide sequence ID" value="NZ_CP009502.1"/>
</dbReference>
<keyword evidence="2 6" id="KW-0328">Glycosyltransferase</keyword>
<dbReference type="PANTHER" id="PTHR43179:SF12">
    <property type="entry name" value="GALACTOFURANOSYLTRANSFERASE GLFT2"/>
    <property type="match status" value="1"/>
</dbReference>
<dbReference type="CDD" id="cd04186">
    <property type="entry name" value="GT_2_like_c"/>
    <property type="match status" value="1"/>
</dbReference>
<evidence type="ECO:0000256" key="3">
    <source>
        <dbReference type="ARBA" id="ARBA00022679"/>
    </source>
</evidence>
<dbReference type="InterPro" id="IPR001173">
    <property type="entry name" value="Glyco_trans_2-like"/>
</dbReference>
<organism evidence="6 7">
    <name type="scientific">Methanosarcina thermophila CHTI-55</name>
    <dbReference type="NCBI Taxonomy" id="1434121"/>
    <lineage>
        <taxon>Archaea</taxon>
        <taxon>Methanobacteriati</taxon>
        <taxon>Methanobacteriota</taxon>
        <taxon>Stenosarchaea group</taxon>
        <taxon>Methanomicrobia</taxon>
        <taxon>Methanosarcinales</taxon>
        <taxon>Methanosarcinaceae</taxon>
        <taxon>Methanosarcina</taxon>
    </lineage>
</organism>
<evidence type="ECO:0000256" key="1">
    <source>
        <dbReference type="ARBA" id="ARBA00006739"/>
    </source>
</evidence>
<proteinExistence type="inferred from homology"/>
<accession>A0A0E3NJ91</accession>
<keyword evidence="4" id="KW-1133">Transmembrane helix</keyword>
<dbReference type="HOGENOM" id="CLU_023845_4_0_2"/>
<dbReference type="InterPro" id="IPR029044">
    <property type="entry name" value="Nucleotide-diphossugar_trans"/>
</dbReference>
<dbReference type="EMBL" id="CP009502">
    <property type="protein sequence ID" value="AKB16442.1"/>
    <property type="molecule type" value="Genomic_DNA"/>
</dbReference>
<name>A0A0E3NJ91_METTE</name>
<feature type="domain" description="Glycosyltransferase 2-like" evidence="5">
    <location>
        <begin position="12"/>
        <end position="179"/>
    </location>
</feature>
<dbReference type="PATRIC" id="fig|1434121.4.peg.2582"/>
<dbReference type="GeneID" id="41603493"/>
<evidence type="ECO:0000259" key="5">
    <source>
        <dbReference type="Pfam" id="PF00535"/>
    </source>
</evidence>
<feature type="transmembrane region" description="Helical" evidence="4">
    <location>
        <begin position="250"/>
        <end position="270"/>
    </location>
</feature>
<dbReference type="Gene3D" id="3.90.550.10">
    <property type="entry name" value="Spore Coat Polysaccharide Biosynthesis Protein SpsA, Chain A"/>
    <property type="match status" value="1"/>
</dbReference>
<evidence type="ECO:0000313" key="7">
    <source>
        <dbReference type="Proteomes" id="UP000056925"/>
    </source>
</evidence>
<keyword evidence="4" id="KW-0812">Transmembrane</keyword>
<keyword evidence="4" id="KW-0472">Membrane</keyword>
<evidence type="ECO:0000256" key="2">
    <source>
        <dbReference type="ARBA" id="ARBA00022676"/>
    </source>
</evidence>
<protein>
    <submittedName>
        <fullName evidence="6">Glycosyltransferase</fullName>
        <ecNumber evidence="6">2.4.1.-</ecNumber>
    </submittedName>
</protein>
<comment type="similarity">
    <text evidence="1">Belongs to the glycosyltransferase 2 family.</text>
</comment>
<reference evidence="6 7" key="1">
    <citation type="submission" date="2014-07" db="EMBL/GenBank/DDBJ databases">
        <title>Methanogenic archaea and the global carbon cycle.</title>
        <authorList>
            <person name="Henriksen J.R."/>
            <person name="Luke J."/>
            <person name="Reinhart S."/>
            <person name="Benedict M.N."/>
            <person name="Youngblut N.D."/>
            <person name="Metcalf M.E."/>
            <person name="Whitaker R.J."/>
            <person name="Metcalf W.W."/>
        </authorList>
    </citation>
    <scope>NUCLEOTIDE SEQUENCE [LARGE SCALE GENOMIC DNA]</scope>
    <source>
        <strain evidence="6 7">CHTI-55</strain>
    </source>
</reference>
<dbReference type="Proteomes" id="UP000056925">
    <property type="component" value="Chromosome"/>
</dbReference>
<evidence type="ECO:0000256" key="4">
    <source>
        <dbReference type="SAM" id="Phobius"/>
    </source>
</evidence>
<dbReference type="Pfam" id="PF00535">
    <property type="entry name" value="Glycos_transf_2"/>
    <property type="match status" value="1"/>
</dbReference>
<dbReference type="AlphaFoldDB" id="A0A0E3NJ91"/>
<dbReference type="PANTHER" id="PTHR43179">
    <property type="entry name" value="RHAMNOSYLTRANSFERASE WBBL"/>
    <property type="match status" value="1"/>
</dbReference>